<evidence type="ECO:0000313" key="7">
    <source>
        <dbReference type="EMBL" id="KAG9390484.1"/>
    </source>
</evidence>
<keyword evidence="1" id="KW-0479">Metal-binding</keyword>
<accession>A0A8J6AYP3</accession>
<sequence length="277" mass="29410">MSENVNMSNRGLDHVKNIISIVSGKGGVGKSSITTNLAVSLAQRGLKVGIADVDINGPSVAAMMSIPSDQAAAGVEVEDGLLLSPFTSPHSGVAVASMGSFVQPGTPLMWRGPMLGSATKQLLTQVAWDDLDYLLLDSPPGTSDIMMVVNDSAQLNGGIVVTTPQRVAWDDASRSIEMLRQLKVPVLGVVDNMASFECPKCGHNEDIFGDSSLIEQAASEEDFDILAKIPLIRQIRDAGDAGKPVVLSDKRMQELFGELAERVIERTNLGLLGVLRD</sequence>
<evidence type="ECO:0000313" key="8">
    <source>
        <dbReference type="Proteomes" id="UP000717585"/>
    </source>
</evidence>
<comment type="caution">
    <text evidence="7">The sequence shown here is derived from an EMBL/GenBank/DDBJ whole genome shotgun (WGS) entry which is preliminary data.</text>
</comment>
<keyword evidence="4" id="KW-0408">Iron</keyword>
<dbReference type="InterPro" id="IPR027417">
    <property type="entry name" value="P-loop_NTPase"/>
</dbReference>
<keyword evidence="3 7" id="KW-0067">ATP-binding</keyword>
<dbReference type="FunFam" id="3.40.50.300:FF:001119">
    <property type="entry name" value="Iron-sulfur cluster carrier protein"/>
    <property type="match status" value="1"/>
</dbReference>
<protein>
    <submittedName>
        <fullName evidence="7">Mrp/NBP35 ATP-binding protein</fullName>
    </submittedName>
</protein>
<evidence type="ECO:0000256" key="6">
    <source>
        <dbReference type="ARBA" id="ARBA00024036"/>
    </source>
</evidence>
<proteinExistence type="inferred from homology"/>
<gene>
    <name evidence="7" type="ORF">J8273_7835</name>
</gene>
<dbReference type="InterPro" id="IPR033756">
    <property type="entry name" value="YlxH/NBP35"/>
</dbReference>
<dbReference type="InterPro" id="IPR019591">
    <property type="entry name" value="Mrp/NBP35_ATP-bd"/>
</dbReference>
<dbReference type="GO" id="GO:0051539">
    <property type="term" value="F:4 iron, 4 sulfur cluster binding"/>
    <property type="evidence" value="ECO:0007669"/>
    <property type="project" value="TreeGrafter"/>
</dbReference>
<dbReference type="SUPFAM" id="SSF52540">
    <property type="entry name" value="P-loop containing nucleoside triphosphate hydrolases"/>
    <property type="match status" value="1"/>
</dbReference>
<keyword evidence="2" id="KW-0547">Nucleotide-binding</keyword>
<dbReference type="GO" id="GO:0046872">
    <property type="term" value="F:metal ion binding"/>
    <property type="evidence" value="ECO:0007669"/>
    <property type="project" value="UniProtKB-KW"/>
</dbReference>
<comment type="similarity">
    <text evidence="6">Belongs to the Mrp/NBP35 ATP-binding proteins family.</text>
</comment>
<keyword evidence="8" id="KW-1185">Reference proteome</keyword>
<dbReference type="GO" id="GO:0016226">
    <property type="term" value="P:iron-sulfur cluster assembly"/>
    <property type="evidence" value="ECO:0007669"/>
    <property type="project" value="InterPro"/>
</dbReference>
<dbReference type="PROSITE" id="PS01215">
    <property type="entry name" value="MRP"/>
    <property type="match status" value="1"/>
</dbReference>
<dbReference type="Gene3D" id="3.40.50.300">
    <property type="entry name" value="P-loop containing nucleotide triphosphate hydrolases"/>
    <property type="match status" value="1"/>
</dbReference>
<dbReference type="HAMAP" id="MF_02040">
    <property type="entry name" value="Mrp_NBP35"/>
    <property type="match status" value="1"/>
</dbReference>
<dbReference type="Proteomes" id="UP000717585">
    <property type="component" value="Unassembled WGS sequence"/>
</dbReference>
<dbReference type="Pfam" id="PF10609">
    <property type="entry name" value="ParA"/>
    <property type="match status" value="1"/>
</dbReference>
<evidence type="ECO:0000256" key="5">
    <source>
        <dbReference type="ARBA" id="ARBA00023014"/>
    </source>
</evidence>
<dbReference type="OrthoDB" id="1741334at2759"/>
<dbReference type="PANTHER" id="PTHR42961:SF2">
    <property type="entry name" value="IRON-SULFUR PROTEIN NUBPL"/>
    <property type="match status" value="1"/>
</dbReference>
<evidence type="ECO:0000256" key="3">
    <source>
        <dbReference type="ARBA" id="ARBA00022840"/>
    </source>
</evidence>
<keyword evidence="5" id="KW-0411">Iron-sulfur</keyword>
<dbReference type="GO" id="GO:0005524">
    <property type="term" value="F:ATP binding"/>
    <property type="evidence" value="ECO:0007669"/>
    <property type="project" value="UniProtKB-KW"/>
</dbReference>
<organism evidence="7 8">
    <name type="scientific">Carpediemonas membranifera</name>
    <dbReference type="NCBI Taxonomy" id="201153"/>
    <lineage>
        <taxon>Eukaryota</taxon>
        <taxon>Metamonada</taxon>
        <taxon>Carpediemonas-like organisms</taxon>
        <taxon>Carpediemonas</taxon>
    </lineage>
</organism>
<dbReference type="InterPro" id="IPR044304">
    <property type="entry name" value="NUBPL-like"/>
</dbReference>
<dbReference type="GO" id="GO:0140663">
    <property type="term" value="F:ATP-dependent FeS chaperone activity"/>
    <property type="evidence" value="ECO:0007669"/>
    <property type="project" value="InterPro"/>
</dbReference>
<dbReference type="CDD" id="cd02037">
    <property type="entry name" value="Mrp_NBP35"/>
    <property type="match status" value="1"/>
</dbReference>
<evidence type="ECO:0000256" key="2">
    <source>
        <dbReference type="ARBA" id="ARBA00022741"/>
    </source>
</evidence>
<evidence type="ECO:0000256" key="1">
    <source>
        <dbReference type="ARBA" id="ARBA00022723"/>
    </source>
</evidence>
<reference evidence="7" key="1">
    <citation type="submission" date="2021-05" db="EMBL/GenBank/DDBJ databases">
        <title>A free-living protist that lacks canonical eukaryotic 1 DNA replication and segregation systems.</title>
        <authorList>
            <person name="Salas-Leiva D.E."/>
            <person name="Tromer E.C."/>
            <person name="Curtis B.A."/>
            <person name="Jerlstrom-Hultqvist J."/>
            <person name="Kolisko M."/>
            <person name="Yi Z."/>
            <person name="Salas-Leiva J.S."/>
            <person name="Gallot-Lavallee L."/>
            <person name="Kops G.J.P.L."/>
            <person name="Archibald J.M."/>
            <person name="Simpson A.G.B."/>
            <person name="Roger A.J."/>
        </authorList>
    </citation>
    <scope>NUCLEOTIDE SEQUENCE</scope>
    <source>
        <strain evidence="7">BICM</strain>
    </source>
</reference>
<evidence type="ECO:0000256" key="4">
    <source>
        <dbReference type="ARBA" id="ARBA00023004"/>
    </source>
</evidence>
<dbReference type="AlphaFoldDB" id="A0A8J6AYP3"/>
<dbReference type="InterPro" id="IPR000808">
    <property type="entry name" value="Mrp-like_CS"/>
</dbReference>
<dbReference type="EMBL" id="JAHDYR010000064">
    <property type="protein sequence ID" value="KAG9390484.1"/>
    <property type="molecule type" value="Genomic_DNA"/>
</dbReference>
<dbReference type="PANTHER" id="PTHR42961">
    <property type="entry name" value="IRON-SULFUR PROTEIN NUBPL"/>
    <property type="match status" value="1"/>
</dbReference>
<name>A0A8J6AYP3_9EUKA</name>